<proteinExistence type="predicted"/>
<evidence type="ECO:0000313" key="3">
    <source>
        <dbReference type="EMBL" id="KAF9966687.1"/>
    </source>
</evidence>
<feature type="compositionally biased region" description="Basic and acidic residues" evidence="2">
    <location>
        <begin position="442"/>
        <end position="453"/>
    </location>
</feature>
<dbReference type="AlphaFoldDB" id="A0A9P6M527"/>
<reference evidence="3" key="1">
    <citation type="journal article" date="2020" name="Fungal Divers.">
        <title>Resolving the Mortierellaceae phylogeny through synthesis of multi-gene phylogenetics and phylogenomics.</title>
        <authorList>
            <person name="Vandepol N."/>
            <person name="Liber J."/>
            <person name="Desiro A."/>
            <person name="Na H."/>
            <person name="Kennedy M."/>
            <person name="Barry K."/>
            <person name="Grigoriev I.V."/>
            <person name="Miller A.N."/>
            <person name="O'Donnell K."/>
            <person name="Stajich J.E."/>
            <person name="Bonito G."/>
        </authorList>
    </citation>
    <scope>NUCLEOTIDE SEQUENCE</scope>
    <source>
        <strain evidence="3">CK1249</strain>
    </source>
</reference>
<keyword evidence="1" id="KW-0175">Coiled coil</keyword>
<gene>
    <name evidence="3" type="ORF">BGZ70_001586</name>
</gene>
<feature type="compositionally biased region" description="Low complexity" evidence="2">
    <location>
        <begin position="255"/>
        <end position="275"/>
    </location>
</feature>
<protein>
    <submittedName>
        <fullName evidence="3">Uncharacterized protein</fullName>
    </submittedName>
</protein>
<organism evidence="3 4">
    <name type="scientific">Mortierella alpina</name>
    <name type="common">Oleaginous fungus</name>
    <name type="synonym">Mortierella renispora</name>
    <dbReference type="NCBI Taxonomy" id="64518"/>
    <lineage>
        <taxon>Eukaryota</taxon>
        <taxon>Fungi</taxon>
        <taxon>Fungi incertae sedis</taxon>
        <taxon>Mucoromycota</taxon>
        <taxon>Mortierellomycotina</taxon>
        <taxon>Mortierellomycetes</taxon>
        <taxon>Mortierellales</taxon>
        <taxon>Mortierellaceae</taxon>
        <taxon>Mortierella</taxon>
    </lineage>
</organism>
<evidence type="ECO:0000256" key="1">
    <source>
        <dbReference type="SAM" id="Coils"/>
    </source>
</evidence>
<dbReference type="Proteomes" id="UP000738359">
    <property type="component" value="Unassembled WGS sequence"/>
</dbReference>
<feature type="compositionally biased region" description="Gly residues" evidence="2">
    <location>
        <begin position="465"/>
        <end position="476"/>
    </location>
</feature>
<name>A0A9P6M527_MORAP</name>
<evidence type="ECO:0000256" key="2">
    <source>
        <dbReference type="SAM" id="MobiDB-lite"/>
    </source>
</evidence>
<feature type="region of interest" description="Disordered" evidence="2">
    <location>
        <begin position="437"/>
        <end position="476"/>
    </location>
</feature>
<keyword evidence="4" id="KW-1185">Reference proteome</keyword>
<sequence length="550" mass="62968">MQLYRDPDNHDAAFLGYDVCDLLQSGPCCMGQWNCNRWRFEFPGEGHEHFEMPVLPYDHAERTHRYYVFVVLPATGEGLDPSSKRVRMPEPWPRLEDESVSYTKDRTFLEQYGRQMLDTVYFGLTCQKLSDQEVEAIEETVRTTTLNLFGGVRVMGRDECLALAREMLRLSGYPVREAEQSSLDVEESGGWVQSFKKPEKAATRPSMMSRDGDSDHGSPAPRIRVGYTRGSEGFDNPRANGHPQPRLSFHEPQLHHQQQQQHHQLHQLQQQQQQQQLPSSNVSIIGRDHVLVEIDHQLNSVAELLAEIVLLPQDSPVDPALFLAVGCLELYDQDQRHCVQSLREERKRLMERRQAIEIELMRQDTAEIELRAEEKRIHSLELATETMAIPPESLVPLSKSRTKLLDDLGNILSKIRTLLETVHIQYEVDQEQLLLRQQQPQRKKESGQLEDKPQAGVEEEEEEVLGGGGGGGGEGGGKMEIQDLEGQDGVTLVNMTMFQRHGLMDLYDRDPVKCTSLLRVEHARLAERRDELELEYERQRTALLRAMPRG</sequence>
<dbReference type="OrthoDB" id="2391080at2759"/>
<feature type="region of interest" description="Disordered" evidence="2">
    <location>
        <begin position="194"/>
        <end position="275"/>
    </location>
</feature>
<accession>A0A9P6M527</accession>
<evidence type="ECO:0000313" key="4">
    <source>
        <dbReference type="Proteomes" id="UP000738359"/>
    </source>
</evidence>
<feature type="coiled-coil region" evidence="1">
    <location>
        <begin position="339"/>
        <end position="383"/>
    </location>
</feature>
<dbReference type="EMBL" id="JAAAHY010000136">
    <property type="protein sequence ID" value="KAF9966687.1"/>
    <property type="molecule type" value="Genomic_DNA"/>
</dbReference>
<comment type="caution">
    <text evidence="3">The sequence shown here is derived from an EMBL/GenBank/DDBJ whole genome shotgun (WGS) entry which is preliminary data.</text>
</comment>